<protein>
    <submittedName>
        <fullName evidence="1">SFRICE_036641</fullName>
    </submittedName>
</protein>
<sequence length="109" mass="11841">MTGSHNIQTVNGISCEGVDGCRWRLVVLRGGPRGRPLFSSGRLSADDDDDDKLRKKLLMGGKHPMTSPTSGEARGSLKLLLNKNQPVPTPIGDRRECLNFENGILEVKG</sequence>
<organism evidence="1">
    <name type="scientific">Spodoptera frugiperda</name>
    <name type="common">Fall armyworm</name>
    <dbReference type="NCBI Taxonomy" id="7108"/>
    <lineage>
        <taxon>Eukaryota</taxon>
        <taxon>Metazoa</taxon>
        <taxon>Ecdysozoa</taxon>
        <taxon>Arthropoda</taxon>
        <taxon>Hexapoda</taxon>
        <taxon>Insecta</taxon>
        <taxon>Pterygota</taxon>
        <taxon>Neoptera</taxon>
        <taxon>Endopterygota</taxon>
        <taxon>Lepidoptera</taxon>
        <taxon>Glossata</taxon>
        <taxon>Ditrysia</taxon>
        <taxon>Noctuoidea</taxon>
        <taxon>Noctuidae</taxon>
        <taxon>Amphipyrinae</taxon>
        <taxon>Spodoptera</taxon>
    </lineage>
</organism>
<name>A0A2H1VEP2_SPOFR</name>
<gene>
    <name evidence="1" type="ORF">SFRICE_036641</name>
</gene>
<proteinExistence type="predicted"/>
<dbReference type="AlphaFoldDB" id="A0A2H1VEP2"/>
<accession>A0A2H1VEP2</accession>
<dbReference type="EMBL" id="ODYU01001963">
    <property type="protein sequence ID" value="SOQ38882.1"/>
    <property type="molecule type" value="Genomic_DNA"/>
</dbReference>
<evidence type="ECO:0000313" key="1">
    <source>
        <dbReference type="EMBL" id="SOQ38882.1"/>
    </source>
</evidence>
<reference evidence="1" key="1">
    <citation type="submission" date="2016-07" db="EMBL/GenBank/DDBJ databases">
        <authorList>
            <person name="Bretaudeau A."/>
        </authorList>
    </citation>
    <scope>NUCLEOTIDE SEQUENCE</scope>
    <source>
        <strain evidence="1">Rice</strain>
        <tissue evidence="1">Whole body</tissue>
    </source>
</reference>